<evidence type="ECO:0000313" key="2">
    <source>
        <dbReference type="EMBL" id="EED24134.1"/>
    </source>
</evidence>
<keyword evidence="1" id="KW-0472">Membrane</keyword>
<feature type="transmembrane region" description="Helical" evidence="1">
    <location>
        <begin position="86"/>
        <end position="107"/>
    </location>
</feature>
<dbReference type="AlphaFoldDB" id="B8LWA6"/>
<gene>
    <name evidence="2" type="ORF">TSTA_075100</name>
</gene>
<evidence type="ECO:0000256" key="1">
    <source>
        <dbReference type="SAM" id="Phobius"/>
    </source>
</evidence>
<accession>B8LWA6</accession>
<dbReference type="VEuPathDB" id="FungiDB:TSTA_075100"/>
<sequence length="116" mass="12757">MAVTVTQTSKAQAWVDGATMMQGTMFLPVLISMSALPIRMVTLWYSELTSSQIVKQLMANLMRFFSGDQMADLEALAKTVLSRKQICTAIALMILDTVATLTTLILIPMCKTTMAF</sequence>
<keyword evidence="1" id="KW-1133">Transmembrane helix</keyword>
<keyword evidence="3" id="KW-1185">Reference proteome</keyword>
<evidence type="ECO:0000313" key="3">
    <source>
        <dbReference type="Proteomes" id="UP000001745"/>
    </source>
</evidence>
<dbReference type="InParanoid" id="B8LWA6"/>
<protein>
    <submittedName>
        <fullName evidence="2">Uncharacterized protein</fullName>
    </submittedName>
</protein>
<dbReference type="Proteomes" id="UP000001745">
    <property type="component" value="Unassembled WGS sequence"/>
</dbReference>
<dbReference type="RefSeq" id="XP_002341521.1">
    <property type="nucleotide sequence ID" value="XM_002341480.1"/>
</dbReference>
<keyword evidence="1" id="KW-0812">Transmembrane</keyword>
<dbReference type="HOGENOM" id="CLU_2098469_0_0_1"/>
<dbReference type="GeneID" id="8104253"/>
<dbReference type="EMBL" id="EQ962652">
    <property type="protein sequence ID" value="EED24134.1"/>
    <property type="molecule type" value="Genomic_DNA"/>
</dbReference>
<proteinExistence type="predicted"/>
<name>B8LWA6_TALSN</name>
<organism evidence="2 3">
    <name type="scientific">Talaromyces stipitatus (strain ATCC 10500 / CBS 375.48 / QM 6759 / NRRL 1006)</name>
    <name type="common">Penicillium stipitatum</name>
    <dbReference type="NCBI Taxonomy" id="441959"/>
    <lineage>
        <taxon>Eukaryota</taxon>
        <taxon>Fungi</taxon>
        <taxon>Dikarya</taxon>
        <taxon>Ascomycota</taxon>
        <taxon>Pezizomycotina</taxon>
        <taxon>Eurotiomycetes</taxon>
        <taxon>Eurotiomycetidae</taxon>
        <taxon>Eurotiales</taxon>
        <taxon>Trichocomaceae</taxon>
        <taxon>Talaromyces</taxon>
        <taxon>Talaromyces sect. Talaromyces</taxon>
    </lineage>
</organism>
<reference evidence="3" key="1">
    <citation type="journal article" date="2015" name="Genome Announc.">
        <title>Genome sequence of the AIDS-associated pathogen Penicillium marneffei (ATCC18224) and its near taxonomic relative Talaromyces stipitatus (ATCC10500).</title>
        <authorList>
            <person name="Nierman W.C."/>
            <person name="Fedorova-Abrams N.D."/>
            <person name="Andrianopoulos A."/>
        </authorList>
    </citation>
    <scope>NUCLEOTIDE SEQUENCE [LARGE SCALE GENOMIC DNA]</scope>
    <source>
        <strain evidence="3">ATCC 10500 / CBS 375.48 / QM 6759 / NRRL 1006</strain>
    </source>
</reference>